<feature type="chain" id="PRO_5046684507" description="Secreted protein" evidence="2">
    <location>
        <begin position="23"/>
        <end position="170"/>
    </location>
</feature>
<evidence type="ECO:0000313" key="4">
    <source>
        <dbReference type="Proteomes" id="UP001301731"/>
    </source>
</evidence>
<sequence>MGILMSCLASAAMASTASSAVATEAPVTLPLQGLETAVPALDAPTVHSGVPLPVPGAPAGLHEGAGGGLPDAGLPRVPIASSVPQTLVDAPLPELLDGSESGDAQLTTPGSDVQTATPGAVVGTPVSTPAGSGPFGLPGLPGLSVPEAGVLTPSVTGALDPTLGIQPPGL</sequence>
<proteinExistence type="predicted"/>
<reference evidence="3 4" key="1">
    <citation type="submission" date="2023-10" db="EMBL/GenBank/DDBJ databases">
        <title>The genome sequence of Streptomyces sp. HUAS YS2.</title>
        <authorList>
            <person name="Mo P."/>
        </authorList>
    </citation>
    <scope>NUCLEOTIDE SEQUENCE [LARGE SCALE GENOMIC DNA]</scope>
    <source>
        <strain evidence="3 4">HUAS YS2</strain>
    </source>
</reference>
<organism evidence="3 4">
    <name type="scientific">Streptomyces solicathayae</name>
    <dbReference type="NCBI Taxonomy" id="3081768"/>
    <lineage>
        <taxon>Bacteria</taxon>
        <taxon>Bacillati</taxon>
        <taxon>Actinomycetota</taxon>
        <taxon>Actinomycetes</taxon>
        <taxon>Kitasatosporales</taxon>
        <taxon>Streptomycetaceae</taxon>
        <taxon>Streptomyces</taxon>
    </lineage>
</organism>
<feature type="signal peptide" evidence="2">
    <location>
        <begin position="1"/>
        <end position="22"/>
    </location>
</feature>
<keyword evidence="4" id="KW-1185">Reference proteome</keyword>
<evidence type="ECO:0000256" key="1">
    <source>
        <dbReference type="SAM" id="MobiDB-lite"/>
    </source>
</evidence>
<name>A0ABZ0LSG7_9ACTN</name>
<evidence type="ECO:0008006" key="5">
    <source>
        <dbReference type="Google" id="ProtNLM"/>
    </source>
</evidence>
<protein>
    <recommendedName>
        <fullName evidence="5">Secreted protein</fullName>
    </recommendedName>
</protein>
<dbReference type="Proteomes" id="UP001301731">
    <property type="component" value="Chromosome"/>
</dbReference>
<accession>A0ABZ0LSG7</accession>
<keyword evidence="2" id="KW-0732">Signal</keyword>
<dbReference type="RefSeq" id="WP_318103435.1">
    <property type="nucleotide sequence ID" value="NZ_CP137573.1"/>
</dbReference>
<gene>
    <name evidence="3" type="ORF">R2D22_13705</name>
</gene>
<feature type="region of interest" description="Disordered" evidence="1">
    <location>
        <begin position="96"/>
        <end position="135"/>
    </location>
</feature>
<evidence type="ECO:0000313" key="3">
    <source>
        <dbReference type="EMBL" id="WOX22396.1"/>
    </source>
</evidence>
<dbReference type="EMBL" id="CP137573">
    <property type="protein sequence ID" value="WOX22396.1"/>
    <property type="molecule type" value="Genomic_DNA"/>
</dbReference>
<evidence type="ECO:0000256" key="2">
    <source>
        <dbReference type="SAM" id="SignalP"/>
    </source>
</evidence>
<feature type="compositionally biased region" description="Polar residues" evidence="1">
    <location>
        <begin position="102"/>
        <end position="117"/>
    </location>
</feature>